<dbReference type="GO" id="GO:0018662">
    <property type="term" value="F:phenol 2-monooxygenase activity"/>
    <property type="evidence" value="ECO:0007669"/>
    <property type="project" value="UniProtKB-EC"/>
</dbReference>
<comment type="caution">
    <text evidence="5">The sequence shown here is derived from an EMBL/GenBank/DDBJ whole genome shotgun (WGS) entry which is preliminary data.</text>
</comment>
<organism evidence="5 6">
    <name type="scientific">Pseudallescheria apiosperma</name>
    <name type="common">Scedosporium apiospermum</name>
    <dbReference type="NCBI Taxonomy" id="563466"/>
    <lineage>
        <taxon>Eukaryota</taxon>
        <taxon>Fungi</taxon>
        <taxon>Dikarya</taxon>
        <taxon>Ascomycota</taxon>
        <taxon>Pezizomycotina</taxon>
        <taxon>Sordariomycetes</taxon>
        <taxon>Hypocreomycetidae</taxon>
        <taxon>Microascales</taxon>
        <taxon>Microascaceae</taxon>
        <taxon>Scedosporium</taxon>
    </lineage>
</organism>
<dbReference type="PRINTS" id="PR00420">
    <property type="entry name" value="RNGMNOXGNASE"/>
</dbReference>
<sequence>MPGSLNLEVPVLIIGAGPSGATTALLLGRMGIKSMSISRHRSTANTPRAHIFNQRAMEVLRDAGIEGQMNEIACSHTSWMECLAGEEFGRIYAWGNNPKQKGDYELASPCQMSDLPQSLMEPVLVKEATKLGAEFRFSTEMVSFEQDSDRVRVTLQDRDTNDTYTVTAKYLVGADGANSKVIEQLGIPISGVTHSDAFNVHIKCDLSKYFNHRTGSLNWVLNSSAPEWAAVGNFRMVRPWDEFVVSMHPASKGLNPIDQPDDVIQERLHQLIGDDTVDIKILSTFRWTIREQFADRYQEKRVFCIGDAVHRHPPINGLGSNTCISDAFNLAWKLAYVLKGWASPTLLDSLTPERKPVGDGVVRRANDGMLAHRRLWALIGTDPESRKNFRDTLASGTSKGAEARENLRKALANTQDEVQALGIQMNQVYVSEGVATFIEPGDEPPTFGHLNALREVKVSTYPGYHLPHVWVAANGQGSRISTLDITGQGRFTLLTGIGGEAWKEAAKQISSTGSGVEIAAHTIGFRGDFIDCYNDWFNARGVGETGAVLVRPDHFVAWRCQELVSDPVGKLCEVLDRILGKNFQTNEVA</sequence>
<dbReference type="HOGENOM" id="CLU_009665_14_0_1"/>
<dbReference type="Pfam" id="PF01494">
    <property type="entry name" value="FAD_binding_3"/>
    <property type="match status" value="1"/>
</dbReference>
<dbReference type="GeneID" id="27719337"/>
<protein>
    <submittedName>
        <fullName evidence="5">2,4-dichlorophenol 6-monooxygenase</fullName>
        <ecNumber evidence="5">1.14.13.20</ecNumber>
        <ecNumber evidence="5">1.14.13.7</ecNumber>
    </submittedName>
</protein>
<dbReference type="Pfam" id="PF21274">
    <property type="entry name" value="Rng_hyd_C"/>
    <property type="match status" value="1"/>
</dbReference>
<dbReference type="GO" id="GO:0071949">
    <property type="term" value="F:FAD binding"/>
    <property type="evidence" value="ECO:0007669"/>
    <property type="project" value="InterPro"/>
</dbReference>
<evidence type="ECO:0000256" key="2">
    <source>
        <dbReference type="ARBA" id="ARBA00022827"/>
    </source>
</evidence>
<dbReference type="InterPro" id="IPR036188">
    <property type="entry name" value="FAD/NAD-bd_sf"/>
</dbReference>
<dbReference type="PANTHER" id="PTHR43004">
    <property type="entry name" value="TRK SYSTEM POTASSIUM UPTAKE PROTEIN"/>
    <property type="match status" value="1"/>
</dbReference>
<keyword evidence="5" id="KW-0503">Monooxygenase</keyword>
<reference evidence="5 6" key="1">
    <citation type="journal article" date="2014" name="Genome Announc.">
        <title>Draft genome sequence of the pathogenic fungus Scedosporium apiospermum.</title>
        <authorList>
            <person name="Vandeputte P."/>
            <person name="Ghamrawi S."/>
            <person name="Rechenmann M."/>
            <person name="Iltis A."/>
            <person name="Giraud S."/>
            <person name="Fleury M."/>
            <person name="Thornton C."/>
            <person name="Delhaes L."/>
            <person name="Meyer W."/>
            <person name="Papon N."/>
            <person name="Bouchara J.P."/>
        </authorList>
    </citation>
    <scope>NUCLEOTIDE SEQUENCE [LARGE SCALE GENOMIC DNA]</scope>
    <source>
        <strain evidence="5 6">IHEM 14462</strain>
    </source>
</reference>
<dbReference type="RefSeq" id="XP_016639245.1">
    <property type="nucleotide sequence ID" value="XM_016783809.1"/>
</dbReference>
<dbReference type="VEuPathDB" id="FungiDB:SAPIO_CDS10168"/>
<dbReference type="EMBL" id="JOWA01000154">
    <property type="protein sequence ID" value="KEZ39446.1"/>
    <property type="molecule type" value="Genomic_DNA"/>
</dbReference>
<name>A0A084FWI4_PSEDA</name>
<dbReference type="OMA" id="PWTEWVV"/>
<dbReference type="EC" id="1.14.13.20" evidence="5"/>
<proteinExistence type="predicted"/>
<dbReference type="Proteomes" id="UP000028545">
    <property type="component" value="Unassembled WGS sequence"/>
</dbReference>
<evidence type="ECO:0000256" key="3">
    <source>
        <dbReference type="ARBA" id="ARBA00023002"/>
    </source>
</evidence>
<dbReference type="PANTHER" id="PTHR43004:SF8">
    <property type="entry name" value="FAD-BINDING DOMAIN-CONTAINING PROTEIN-RELATED"/>
    <property type="match status" value="1"/>
</dbReference>
<dbReference type="Gene3D" id="3.40.30.120">
    <property type="match status" value="1"/>
</dbReference>
<keyword evidence="6" id="KW-1185">Reference proteome</keyword>
<dbReference type="AlphaFoldDB" id="A0A084FWI4"/>
<keyword evidence="3 5" id="KW-0560">Oxidoreductase</keyword>
<dbReference type="OrthoDB" id="2690153at2759"/>
<dbReference type="EC" id="1.14.13.7" evidence="5"/>
<evidence type="ECO:0000313" key="5">
    <source>
        <dbReference type="EMBL" id="KEZ39446.1"/>
    </source>
</evidence>
<evidence type="ECO:0000256" key="1">
    <source>
        <dbReference type="ARBA" id="ARBA00022630"/>
    </source>
</evidence>
<evidence type="ECO:0000313" key="6">
    <source>
        <dbReference type="Proteomes" id="UP000028545"/>
    </source>
</evidence>
<dbReference type="InterPro" id="IPR050641">
    <property type="entry name" value="RIFMO-like"/>
</dbReference>
<dbReference type="GO" id="GO:0018666">
    <property type="term" value="F:2,4-dichlorophenol 6-monooxygenase activity"/>
    <property type="evidence" value="ECO:0007669"/>
    <property type="project" value="UniProtKB-EC"/>
</dbReference>
<dbReference type="Gene3D" id="3.50.50.60">
    <property type="entry name" value="FAD/NAD(P)-binding domain"/>
    <property type="match status" value="1"/>
</dbReference>
<gene>
    <name evidence="5" type="ORF">SAPIO_CDS10168</name>
</gene>
<dbReference type="Gene3D" id="3.30.9.10">
    <property type="entry name" value="D-Amino Acid Oxidase, subunit A, domain 2"/>
    <property type="match status" value="1"/>
</dbReference>
<keyword evidence="2" id="KW-0274">FAD</keyword>
<dbReference type="InterPro" id="IPR002938">
    <property type="entry name" value="FAD-bd"/>
</dbReference>
<feature type="domain" description="FAD-binding" evidence="4">
    <location>
        <begin position="8"/>
        <end position="365"/>
    </location>
</feature>
<accession>A0A084FWI4</accession>
<keyword evidence="1" id="KW-0285">Flavoprotein</keyword>
<dbReference type="SUPFAM" id="SSF51905">
    <property type="entry name" value="FAD/NAD(P)-binding domain"/>
    <property type="match status" value="1"/>
</dbReference>
<dbReference type="KEGG" id="sapo:SAPIO_CDS10168"/>
<evidence type="ECO:0000259" key="4">
    <source>
        <dbReference type="Pfam" id="PF01494"/>
    </source>
</evidence>